<dbReference type="VEuPathDB" id="FungiDB:FUN_010423"/>
<dbReference type="VEuPathDB" id="FungiDB:RhiirA1_502649"/>
<sequence length="151" mass="18037">MSVNIIIDEQFNKVVPKPINNRPGYDMKYIVNCYYGTDINKIIEVEKEYDTLSVIKPGQSLIAWAVKAQIRLQELLSNQRFSIYHRYYLFAGFGNEPKKTYFDRWHRYGYEVKSEDLMQNHWDHSCSKARTRNGSARLIQNAYQNYKKRPR</sequence>
<dbReference type="AlphaFoldDB" id="A0A2I1H7N9"/>
<name>A0A2I1H7N9_9GLOM</name>
<protein>
    <submittedName>
        <fullName evidence="1">Uncharacterized protein</fullName>
    </submittedName>
</protein>
<accession>A0A2I1H7N9</accession>
<reference evidence="1 2" key="1">
    <citation type="submission" date="2015-10" db="EMBL/GenBank/DDBJ databases">
        <title>Genome analyses suggest a sexual origin of heterokaryosis in a supposedly ancient asexual fungus.</title>
        <authorList>
            <person name="Ropars J."/>
            <person name="Sedzielewska K."/>
            <person name="Noel J."/>
            <person name="Charron P."/>
            <person name="Farinelli L."/>
            <person name="Marton T."/>
            <person name="Kruger M."/>
            <person name="Pelin A."/>
            <person name="Brachmann A."/>
            <person name="Corradi N."/>
        </authorList>
    </citation>
    <scope>NUCLEOTIDE SEQUENCE [LARGE SCALE GENOMIC DNA]</scope>
    <source>
        <strain evidence="1 2">A4</strain>
    </source>
</reference>
<proteinExistence type="predicted"/>
<gene>
    <name evidence="1" type="ORF">RhiirA4_473941</name>
</gene>
<dbReference type="EMBL" id="LLXI01001713">
    <property type="protein sequence ID" value="PKY54885.1"/>
    <property type="molecule type" value="Genomic_DNA"/>
</dbReference>
<comment type="caution">
    <text evidence="1">The sequence shown here is derived from an EMBL/GenBank/DDBJ whole genome shotgun (WGS) entry which is preliminary data.</text>
</comment>
<evidence type="ECO:0000313" key="2">
    <source>
        <dbReference type="Proteomes" id="UP000234323"/>
    </source>
</evidence>
<organism evidence="1 2">
    <name type="scientific">Rhizophagus irregularis</name>
    <dbReference type="NCBI Taxonomy" id="588596"/>
    <lineage>
        <taxon>Eukaryota</taxon>
        <taxon>Fungi</taxon>
        <taxon>Fungi incertae sedis</taxon>
        <taxon>Mucoromycota</taxon>
        <taxon>Glomeromycotina</taxon>
        <taxon>Glomeromycetes</taxon>
        <taxon>Glomerales</taxon>
        <taxon>Glomeraceae</taxon>
        <taxon>Rhizophagus</taxon>
    </lineage>
</organism>
<evidence type="ECO:0000313" key="1">
    <source>
        <dbReference type="EMBL" id="PKY54885.1"/>
    </source>
</evidence>
<keyword evidence="2" id="KW-1185">Reference proteome</keyword>
<dbReference type="Proteomes" id="UP000234323">
    <property type="component" value="Unassembled WGS sequence"/>
</dbReference>
<dbReference type="VEuPathDB" id="FungiDB:RhiirFUN_008765"/>